<keyword evidence="5 6" id="KW-0472">Membrane</keyword>
<dbReference type="GO" id="GO:0022857">
    <property type="term" value="F:transmembrane transporter activity"/>
    <property type="evidence" value="ECO:0007669"/>
    <property type="project" value="InterPro"/>
</dbReference>
<proteinExistence type="predicted"/>
<keyword evidence="4 6" id="KW-1133">Transmembrane helix</keyword>
<comment type="subcellular location">
    <subcellularLocation>
        <location evidence="1">Cell membrane</location>
        <topology evidence="1">Single-pass membrane protein</topology>
    </subcellularLocation>
</comment>
<accession>A0A3B0ZUJ7</accession>
<dbReference type="GO" id="GO:0005886">
    <property type="term" value="C:plasma membrane"/>
    <property type="evidence" value="ECO:0007669"/>
    <property type="project" value="UniProtKB-SubCell"/>
</dbReference>
<evidence type="ECO:0008006" key="8">
    <source>
        <dbReference type="Google" id="ProtNLM"/>
    </source>
</evidence>
<keyword evidence="3 6" id="KW-0812">Transmembrane</keyword>
<reference evidence="7" key="1">
    <citation type="submission" date="2018-06" db="EMBL/GenBank/DDBJ databases">
        <authorList>
            <person name="Zhirakovskaya E."/>
        </authorList>
    </citation>
    <scope>NUCLEOTIDE SEQUENCE</scope>
</reference>
<organism evidence="7">
    <name type="scientific">hydrothermal vent metagenome</name>
    <dbReference type="NCBI Taxonomy" id="652676"/>
    <lineage>
        <taxon>unclassified sequences</taxon>
        <taxon>metagenomes</taxon>
        <taxon>ecological metagenomes</taxon>
    </lineage>
</organism>
<evidence type="ECO:0000256" key="3">
    <source>
        <dbReference type="ARBA" id="ARBA00022692"/>
    </source>
</evidence>
<sequence length="170" mass="18875">MKNSISERRKARYEKFRKKSSLNLVSLMDIFTILVFFLLVNSSNSQQLPNSKNIKLPTSVATKSPKETIVIAVTTTDILVEGRQVAAVNKVLGNSDSSLLIQGLKTELDFQYAKSSRILKGQPKTGLSVTIMGDETIPYELLRKILSTCRQANFTQIAFAAMQKAKDSES</sequence>
<name>A0A3B0ZUJ7_9ZZZZ</name>
<feature type="transmembrane region" description="Helical" evidence="6">
    <location>
        <begin position="21"/>
        <end position="40"/>
    </location>
</feature>
<evidence type="ECO:0000256" key="1">
    <source>
        <dbReference type="ARBA" id="ARBA00004162"/>
    </source>
</evidence>
<dbReference type="EMBL" id="UOFT01000002">
    <property type="protein sequence ID" value="VAW91017.1"/>
    <property type="molecule type" value="Genomic_DNA"/>
</dbReference>
<evidence type="ECO:0000256" key="6">
    <source>
        <dbReference type="SAM" id="Phobius"/>
    </source>
</evidence>
<evidence type="ECO:0000256" key="4">
    <source>
        <dbReference type="ARBA" id="ARBA00022989"/>
    </source>
</evidence>
<dbReference type="AlphaFoldDB" id="A0A3B0ZUJ7"/>
<keyword evidence="2" id="KW-1003">Cell membrane</keyword>
<evidence type="ECO:0000256" key="5">
    <source>
        <dbReference type="ARBA" id="ARBA00023136"/>
    </source>
</evidence>
<evidence type="ECO:0000256" key="2">
    <source>
        <dbReference type="ARBA" id="ARBA00022475"/>
    </source>
</evidence>
<protein>
    <recommendedName>
        <fullName evidence="8">Sigma-70 factor</fullName>
    </recommendedName>
</protein>
<gene>
    <name evidence="7" type="ORF">MNBD_GAMMA23-2133</name>
</gene>
<evidence type="ECO:0000313" key="7">
    <source>
        <dbReference type="EMBL" id="VAW91017.1"/>
    </source>
</evidence>
<dbReference type="Pfam" id="PF02472">
    <property type="entry name" value="ExbD"/>
    <property type="match status" value="1"/>
</dbReference>
<dbReference type="InterPro" id="IPR003400">
    <property type="entry name" value="ExbD"/>
</dbReference>